<reference evidence="11 12" key="2">
    <citation type="journal article" date="2007" name="PLoS Biol.">
        <title>Principles of genome evolution in the Drosophila melanogaster species group.</title>
        <authorList>
            <person name="Ranz J.M."/>
            <person name="Maurin D."/>
            <person name="Chan Y.S."/>
            <person name="von Grotthuss M."/>
            <person name="Hillier L.W."/>
            <person name="Roote J."/>
            <person name="Ashburner M."/>
            <person name="Bergman C.M."/>
        </authorList>
    </citation>
    <scope>NUCLEOTIDE SEQUENCE [LARGE SCALE GENOMIC DNA]</scope>
    <source>
        <strain evidence="12">Tai18E2 / Tucson 14021-0261.01</strain>
    </source>
</reference>
<feature type="region of interest" description="Disordered" evidence="8">
    <location>
        <begin position="1388"/>
        <end position="1420"/>
    </location>
</feature>
<dbReference type="InterPro" id="IPR001715">
    <property type="entry name" value="CH_dom"/>
</dbReference>
<evidence type="ECO:0000256" key="2">
    <source>
        <dbReference type="ARBA" id="ARBA00022490"/>
    </source>
</evidence>
<evidence type="ECO:0000259" key="10">
    <source>
        <dbReference type="PROSITE" id="PS51508"/>
    </source>
</evidence>
<dbReference type="OrthoDB" id="2125658at2759"/>
<comment type="similarity">
    <text evidence="6">Belongs to the CAMSAP1 family.</text>
</comment>
<feature type="compositionally biased region" description="Low complexity" evidence="8">
    <location>
        <begin position="1062"/>
        <end position="1073"/>
    </location>
</feature>
<dbReference type="Proteomes" id="UP000002282">
    <property type="component" value="Chromosome 2R"/>
</dbReference>
<organism evidence="11 12">
    <name type="scientific">Drosophila yakuba</name>
    <name type="common">Fruit fly</name>
    <dbReference type="NCBI Taxonomy" id="7245"/>
    <lineage>
        <taxon>Eukaryota</taxon>
        <taxon>Metazoa</taxon>
        <taxon>Ecdysozoa</taxon>
        <taxon>Arthropoda</taxon>
        <taxon>Hexapoda</taxon>
        <taxon>Insecta</taxon>
        <taxon>Pterygota</taxon>
        <taxon>Neoptera</taxon>
        <taxon>Endopterygota</taxon>
        <taxon>Diptera</taxon>
        <taxon>Brachycera</taxon>
        <taxon>Muscomorpha</taxon>
        <taxon>Ephydroidea</taxon>
        <taxon>Drosophilidae</taxon>
        <taxon>Drosophila</taxon>
        <taxon>Sophophora</taxon>
    </lineage>
</organism>
<feature type="region of interest" description="Disordered" evidence="8">
    <location>
        <begin position="559"/>
        <end position="660"/>
    </location>
</feature>
<feature type="compositionally biased region" description="Basic residues" evidence="8">
    <location>
        <begin position="1209"/>
        <end position="1220"/>
    </location>
</feature>
<feature type="coiled-coil region" evidence="7">
    <location>
        <begin position="740"/>
        <end position="774"/>
    </location>
</feature>
<comment type="subcellular location">
    <subcellularLocation>
        <location evidence="1">Cytoplasm</location>
        <location evidence="1">Cytoskeleton</location>
    </subcellularLocation>
</comment>
<feature type="compositionally biased region" description="Basic and acidic residues" evidence="8">
    <location>
        <begin position="568"/>
        <end position="580"/>
    </location>
</feature>
<feature type="compositionally biased region" description="Polar residues" evidence="8">
    <location>
        <begin position="502"/>
        <end position="519"/>
    </location>
</feature>
<keyword evidence="4 7" id="KW-0175">Coiled coil</keyword>
<evidence type="ECO:0000256" key="8">
    <source>
        <dbReference type="SAM" id="MobiDB-lite"/>
    </source>
</evidence>
<feature type="compositionally biased region" description="Low complexity" evidence="8">
    <location>
        <begin position="844"/>
        <end position="856"/>
    </location>
</feature>
<feature type="compositionally biased region" description="Low complexity" evidence="8">
    <location>
        <begin position="1486"/>
        <end position="1504"/>
    </location>
</feature>
<dbReference type="GO" id="GO:0036449">
    <property type="term" value="C:microtubule minus-end"/>
    <property type="evidence" value="ECO:0007669"/>
    <property type="project" value="TreeGrafter"/>
</dbReference>
<dbReference type="PANTHER" id="PTHR21595:SF0">
    <property type="entry name" value="PATRONIN"/>
    <property type="match status" value="1"/>
</dbReference>
<feature type="compositionally biased region" description="Low complexity" evidence="8">
    <location>
        <begin position="1114"/>
        <end position="1138"/>
    </location>
</feature>
<keyword evidence="5" id="KW-0206">Cytoskeleton</keyword>
<feature type="compositionally biased region" description="Polar residues" evidence="8">
    <location>
        <begin position="1025"/>
        <end position="1053"/>
    </location>
</feature>
<feature type="region of interest" description="Disordered" evidence="8">
    <location>
        <begin position="1439"/>
        <end position="1536"/>
    </location>
</feature>
<feature type="region of interest" description="Disordered" evidence="8">
    <location>
        <begin position="1304"/>
        <end position="1345"/>
    </location>
</feature>
<evidence type="ECO:0000313" key="12">
    <source>
        <dbReference type="Proteomes" id="UP000002282"/>
    </source>
</evidence>
<dbReference type="InterPro" id="IPR011033">
    <property type="entry name" value="PRC_barrel-like_sf"/>
</dbReference>
<dbReference type="GO" id="GO:0007026">
    <property type="term" value="P:negative regulation of microtubule depolymerization"/>
    <property type="evidence" value="ECO:0007669"/>
    <property type="project" value="TreeGrafter"/>
</dbReference>
<feature type="compositionally biased region" description="Gly residues" evidence="8">
    <location>
        <begin position="1008"/>
        <end position="1020"/>
    </location>
</feature>
<keyword evidence="12" id="KW-1185">Reference proteome</keyword>
<dbReference type="GO" id="GO:0051011">
    <property type="term" value="F:microtubule minus-end binding"/>
    <property type="evidence" value="ECO:0007669"/>
    <property type="project" value="TreeGrafter"/>
</dbReference>
<keyword evidence="3 6" id="KW-0493">Microtubule</keyword>
<dbReference type="FunFam" id="3.10.20.360:FF:000002">
    <property type="entry name" value="Patronin, isoform M"/>
    <property type="match status" value="1"/>
</dbReference>
<evidence type="ECO:0000259" key="9">
    <source>
        <dbReference type="PROSITE" id="PS50021"/>
    </source>
</evidence>
<dbReference type="Pfam" id="PF25532">
    <property type="entry name" value="CH_CAMSAP2_N"/>
    <property type="match status" value="1"/>
</dbReference>
<dbReference type="PROSITE" id="PS51508">
    <property type="entry name" value="CKK"/>
    <property type="match status" value="1"/>
</dbReference>
<evidence type="ECO:0000256" key="6">
    <source>
        <dbReference type="PROSITE-ProRule" id="PRU00841"/>
    </source>
</evidence>
<feature type="compositionally biased region" description="Polar residues" evidence="8">
    <location>
        <begin position="883"/>
        <end position="894"/>
    </location>
</feature>
<dbReference type="Gene3D" id="3.10.20.360">
    <property type="entry name" value="CKK domain"/>
    <property type="match status" value="1"/>
</dbReference>
<feature type="compositionally biased region" description="Polar residues" evidence="8">
    <location>
        <begin position="586"/>
        <end position="602"/>
    </location>
</feature>
<dbReference type="SMART" id="SM01051">
    <property type="entry name" value="CAMSAP_CKK"/>
    <property type="match status" value="1"/>
</dbReference>
<reference evidence="11 12" key="1">
    <citation type="journal article" date="2007" name="Nature">
        <title>Evolution of genes and genomes on the Drosophila phylogeny.</title>
        <authorList>
            <consortium name="Drosophila 12 Genomes Consortium"/>
            <person name="Clark A.G."/>
            <person name="Eisen M.B."/>
            <person name="Smith D.R."/>
            <person name="Bergman C.M."/>
            <person name="Oliver B."/>
            <person name="Markow T.A."/>
            <person name="Kaufman T.C."/>
            <person name="Kellis M."/>
            <person name="Gelbart W."/>
            <person name="Iyer V.N."/>
            <person name="Pollard D.A."/>
            <person name="Sackton T.B."/>
            <person name="Larracuente A.M."/>
            <person name="Singh N.D."/>
            <person name="Abad J.P."/>
            <person name="Abt D.N."/>
            <person name="Adryan B."/>
            <person name="Aguade M."/>
            <person name="Akashi H."/>
            <person name="Anderson W.W."/>
            <person name="Aquadro C.F."/>
            <person name="Ardell D.H."/>
            <person name="Arguello R."/>
            <person name="Artieri C.G."/>
            <person name="Barbash D.A."/>
            <person name="Barker D."/>
            <person name="Barsanti P."/>
            <person name="Batterham P."/>
            <person name="Batzoglou S."/>
            <person name="Begun D."/>
            <person name="Bhutkar A."/>
            <person name="Blanco E."/>
            <person name="Bosak S.A."/>
            <person name="Bradley R.K."/>
            <person name="Brand A.D."/>
            <person name="Brent M.R."/>
            <person name="Brooks A.N."/>
            <person name="Brown R.H."/>
            <person name="Butlin R.K."/>
            <person name="Caggese C."/>
            <person name="Calvi B.R."/>
            <person name="Bernardo de Carvalho A."/>
            <person name="Caspi A."/>
            <person name="Castrezana S."/>
            <person name="Celniker S.E."/>
            <person name="Chang J.L."/>
            <person name="Chapple C."/>
            <person name="Chatterji S."/>
            <person name="Chinwalla A."/>
            <person name="Civetta A."/>
            <person name="Clifton S.W."/>
            <person name="Comeron J.M."/>
            <person name="Costello J.C."/>
            <person name="Coyne J.A."/>
            <person name="Daub J."/>
            <person name="David R.G."/>
            <person name="Delcher A.L."/>
            <person name="Delehaunty K."/>
            <person name="Do C.B."/>
            <person name="Ebling H."/>
            <person name="Edwards K."/>
            <person name="Eickbush T."/>
            <person name="Evans J.D."/>
            <person name="Filipski A."/>
            <person name="Findeiss S."/>
            <person name="Freyhult E."/>
            <person name="Fulton L."/>
            <person name="Fulton R."/>
            <person name="Garcia A.C."/>
            <person name="Gardiner A."/>
            <person name="Garfield D.A."/>
            <person name="Garvin B.E."/>
            <person name="Gibson G."/>
            <person name="Gilbert D."/>
            <person name="Gnerre S."/>
            <person name="Godfrey J."/>
            <person name="Good R."/>
            <person name="Gotea V."/>
            <person name="Gravely B."/>
            <person name="Greenberg A.J."/>
            <person name="Griffiths-Jones S."/>
            <person name="Gross S."/>
            <person name="Guigo R."/>
            <person name="Gustafson E.A."/>
            <person name="Haerty W."/>
            <person name="Hahn M.W."/>
            <person name="Halligan D.L."/>
            <person name="Halpern A.L."/>
            <person name="Halter G.M."/>
            <person name="Han M.V."/>
            <person name="Heger A."/>
            <person name="Hillier L."/>
            <person name="Hinrichs A.S."/>
            <person name="Holmes I."/>
            <person name="Hoskins R.A."/>
            <person name="Hubisz M.J."/>
            <person name="Hultmark D."/>
            <person name="Huntley M.A."/>
            <person name="Jaffe D.B."/>
            <person name="Jagadeeshan S."/>
            <person name="Jeck W.R."/>
            <person name="Johnson J."/>
            <person name="Jones C.D."/>
            <person name="Jordan W.C."/>
            <person name="Karpen G.H."/>
            <person name="Kataoka E."/>
            <person name="Keightley P.D."/>
            <person name="Kheradpour P."/>
            <person name="Kirkness E.F."/>
            <person name="Koerich L.B."/>
            <person name="Kristiansen K."/>
            <person name="Kudrna D."/>
            <person name="Kulathinal R.J."/>
            <person name="Kumar S."/>
            <person name="Kwok R."/>
            <person name="Lander E."/>
            <person name="Langley C.H."/>
            <person name="Lapoint R."/>
            <person name="Lazzaro B.P."/>
            <person name="Lee S.J."/>
            <person name="Levesque L."/>
            <person name="Li R."/>
            <person name="Lin C.F."/>
            <person name="Lin M.F."/>
            <person name="Lindblad-Toh K."/>
            <person name="Llopart A."/>
            <person name="Long M."/>
            <person name="Low L."/>
            <person name="Lozovsky E."/>
            <person name="Lu J."/>
            <person name="Luo M."/>
            <person name="Machado C.A."/>
            <person name="Makalowski W."/>
            <person name="Marzo M."/>
            <person name="Matsuda M."/>
            <person name="Matzkin L."/>
            <person name="McAllister B."/>
            <person name="McBride C.S."/>
            <person name="McKernan B."/>
            <person name="McKernan K."/>
            <person name="Mendez-Lago M."/>
            <person name="Minx P."/>
            <person name="Mollenhauer M.U."/>
            <person name="Montooth K."/>
            <person name="Mount S.M."/>
            <person name="Mu X."/>
            <person name="Myers E."/>
            <person name="Negre B."/>
            <person name="Newfeld S."/>
            <person name="Nielsen R."/>
            <person name="Noor M.A."/>
            <person name="O'Grady P."/>
            <person name="Pachter L."/>
            <person name="Papaceit M."/>
            <person name="Parisi M.J."/>
            <person name="Parisi M."/>
            <person name="Parts L."/>
            <person name="Pedersen J.S."/>
            <person name="Pesole G."/>
            <person name="Phillippy A.M."/>
            <person name="Ponting C.P."/>
            <person name="Pop M."/>
            <person name="Porcelli D."/>
            <person name="Powell J.R."/>
            <person name="Prohaska S."/>
            <person name="Pruitt K."/>
            <person name="Puig M."/>
            <person name="Quesneville H."/>
            <person name="Ram K.R."/>
            <person name="Rand D."/>
            <person name="Rasmussen M.D."/>
            <person name="Reed L.K."/>
            <person name="Reenan R."/>
            <person name="Reily A."/>
            <person name="Remington K.A."/>
            <person name="Rieger T.T."/>
            <person name="Ritchie M.G."/>
            <person name="Robin C."/>
            <person name="Rogers Y.H."/>
            <person name="Rohde C."/>
            <person name="Rozas J."/>
            <person name="Rubenfield M.J."/>
            <person name="Ruiz A."/>
            <person name="Russo S."/>
            <person name="Salzberg S.L."/>
            <person name="Sanchez-Gracia A."/>
            <person name="Saranga D.J."/>
            <person name="Sato H."/>
            <person name="Schaeffer S.W."/>
            <person name="Schatz M.C."/>
            <person name="Schlenke T."/>
            <person name="Schwartz R."/>
            <person name="Segarra C."/>
            <person name="Singh R.S."/>
            <person name="Sirot L."/>
            <person name="Sirota M."/>
            <person name="Sisneros N.B."/>
            <person name="Smith C.D."/>
            <person name="Smith T.F."/>
            <person name="Spieth J."/>
            <person name="Stage D.E."/>
            <person name="Stark A."/>
            <person name="Stephan W."/>
            <person name="Strausberg R.L."/>
            <person name="Strempel S."/>
            <person name="Sturgill D."/>
            <person name="Sutton G."/>
            <person name="Sutton G.G."/>
            <person name="Tao W."/>
            <person name="Teichmann S."/>
            <person name="Tobari Y.N."/>
            <person name="Tomimura Y."/>
            <person name="Tsolas J.M."/>
            <person name="Valente V.L."/>
            <person name="Venter E."/>
            <person name="Venter J.C."/>
            <person name="Vicario S."/>
            <person name="Vieira F.G."/>
            <person name="Vilella A.J."/>
            <person name="Villasante A."/>
            <person name="Walenz B."/>
            <person name="Wang J."/>
            <person name="Wasserman M."/>
            <person name="Watts T."/>
            <person name="Wilson D."/>
            <person name="Wilson R.K."/>
            <person name="Wing R.A."/>
            <person name="Wolfner M.F."/>
            <person name="Wong A."/>
            <person name="Wong G.K."/>
            <person name="Wu C.I."/>
            <person name="Wu G."/>
            <person name="Yamamoto D."/>
            <person name="Yang H.P."/>
            <person name="Yang S.P."/>
            <person name="Yorke J.A."/>
            <person name="Yoshida K."/>
            <person name="Zdobnov E."/>
            <person name="Zhang P."/>
            <person name="Zhang Y."/>
            <person name="Zimin A.V."/>
            <person name="Baldwin J."/>
            <person name="Abdouelleil A."/>
            <person name="Abdulkadir J."/>
            <person name="Abebe A."/>
            <person name="Abera B."/>
            <person name="Abreu J."/>
            <person name="Acer S.C."/>
            <person name="Aftuck L."/>
            <person name="Alexander A."/>
            <person name="An P."/>
            <person name="Anderson E."/>
            <person name="Anderson S."/>
            <person name="Arachi H."/>
            <person name="Azer M."/>
            <person name="Bachantsang P."/>
            <person name="Barry A."/>
            <person name="Bayul T."/>
            <person name="Berlin A."/>
            <person name="Bessette D."/>
            <person name="Bloom T."/>
            <person name="Blye J."/>
            <person name="Boguslavskiy L."/>
            <person name="Bonnet C."/>
            <person name="Boukhgalter B."/>
            <person name="Bourzgui I."/>
            <person name="Brown A."/>
            <person name="Cahill P."/>
            <person name="Channer S."/>
            <person name="Cheshatsang Y."/>
            <person name="Chuda L."/>
            <person name="Citroen M."/>
            <person name="Collymore A."/>
            <person name="Cooke P."/>
            <person name="Costello M."/>
            <person name="D'Aco K."/>
            <person name="Daza R."/>
            <person name="De Haan G."/>
            <person name="DeGray S."/>
            <person name="DeMaso C."/>
            <person name="Dhargay N."/>
            <person name="Dooley K."/>
            <person name="Dooley E."/>
            <person name="Doricent M."/>
            <person name="Dorje P."/>
            <person name="Dorjee K."/>
            <person name="Dupes A."/>
            <person name="Elong R."/>
            <person name="Falk J."/>
            <person name="Farina A."/>
            <person name="Faro S."/>
            <person name="Ferguson D."/>
            <person name="Fisher S."/>
            <person name="Foley C.D."/>
            <person name="Franke A."/>
            <person name="Friedrich D."/>
            <person name="Gadbois L."/>
            <person name="Gearin G."/>
            <person name="Gearin C.R."/>
            <person name="Giannoukos G."/>
            <person name="Goode T."/>
            <person name="Graham J."/>
            <person name="Grandbois E."/>
            <person name="Grewal S."/>
            <person name="Gyaltsen K."/>
            <person name="Hafez N."/>
            <person name="Hagos B."/>
            <person name="Hall J."/>
            <person name="Henson C."/>
            <person name="Hollinger A."/>
            <person name="Honan T."/>
            <person name="Huard M.D."/>
            <person name="Hughes L."/>
            <person name="Hurhula B."/>
            <person name="Husby M.E."/>
            <person name="Kamat A."/>
            <person name="Kanga B."/>
            <person name="Kashin S."/>
            <person name="Khazanovich D."/>
            <person name="Kisner P."/>
            <person name="Lance K."/>
            <person name="Lara M."/>
            <person name="Lee W."/>
            <person name="Lennon N."/>
            <person name="Letendre F."/>
            <person name="LeVine R."/>
            <person name="Lipovsky A."/>
            <person name="Liu X."/>
            <person name="Liu J."/>
            <person name="Liu S."/>
            <person name="Lokyitsang T."/>
            <person name="Lokyitsang Y."/>
            <person name="Lubonja R."/>
            <person name="Lui A."/>
            <person name="MacDonald P."/>
            <person name="Magnisalis V."/>
            <person name="Maru K."/>
            <person name="Matthews C."/>
            <person name="McCusker W."/>
            <person name="McDonough S."/>
            <person name="Mehta T."/>
            <person name="Meldrim J."/>
            <person name="Meneus L."/>
            <person name="Mihai O."/>
            <person name="Mihalev A."/>
            <person name="Mihova T."/>
            <person name="Mittelman R."/>
            <person name="Mlenga V."/>
            <person name="Montmayeur A."/>
            <person name="Mulrain L."/>
            <person name="Navidi A."/>
            <person name="Naylor J."/>
            <person name="Negash T."/>
            <person name="Nguyen T."/>
            <person name="Nguyen N."/>
            <person name="Nicol R."/>
            <person name="Norbu C."/>
            <person name="Norbu N."/>
            <person name="Novod N."/>
            <person name="O'Neill B."/>
            <person name="Osman S."/>
            <person name="Markiewicz E."/>
            <person name="Oyono O.L."/>
            <person name="Patti C."/>
            <person name="Phunkhang P."/>
            <person name="Pierre F."/>
            <person name="Priest M."/>
            <person name="Raghuraman S."/>
            <person name="Rege F."/>
            <person name="Reyes R."/>
            <person name="Rise C."/>
            <person name="Rogov P."/>
            <person name="Ross K."/>
            <person name="Ryan E."/>
            <person name="Settipalli S."/>
            <person name="Shea T."/>
            <person name="Sherpa N."/>
            <person name="Shi L."/>
            <person name="Shih D."/>
            <person name="Sparrow T."/>
            <person name="Spaulding J."/>
            <person name="Stalker J."/>
            <person name="Stange-Thomann N."/>
            <person name="Stavropoulos S."/>
            <person name="Stone C."/>
            <person name="Strader C."/>
            <person name="Tesfaye S."/>
            <person name="Thomson T."/>
            <person name="Thoulutsang Y."/>
            <person name="Thoulutsang D."/>
            <person name="Topham K."/>
            <person name="Topping I."/>
            <person name="Tsamla T."/>
            <person name="Vassiliev H."/>
            <person name="Vo A."/>
            <person name="Wangchuk T."/>
            <person name="Wangdi T."/>
            <person name="Weiand M."/>
            <person name="Wilkinson J."/>
            <person name="Wilson A."/>
            <person name="Yadav S."/>
            <person name="Young G."/>
            <person name="Yu Q."/>
            <person name="Zembek L."/>
            <person name="Zhong D."/>
            <person name="Zimmer A."/>
            <person name="Zwirko Z."/>
            <person name="Jaffe D.B."/>
            <person name="Alvarez P."/>
            <person name="Brockman W."/>
            <person name="Butler J."/>
            <person name="Chin C."/>
            <person name="Gnerre S."/>
            <person name="Grabherr M."/>
            <person name="Kleber M."/>
            <person name="Mauceli E."/>
            <person name="MacCallum I."/>
        </authorList>
    </citation>
    <scope>NUCLEOTIDE SEQUENCE [LARGE SCALE GENOMIC DNA]</scope>
    <source>
        <strain evidence="12">Tai18E2 / Tucson 14021-0261.01</strain>
    </source>
</reference>
<feature type="region of interest" description="Disordered" evidence="8">
    <location>
        <begin position="457"/>
        <end position="519"/>
    </location>
</feature>
<dbReference type="InterPro" id="IPR036872">
    <property type="entry name" value="CH_dom_sf"/>
</dbReference>
<feature type="region of interest" description="Disordered" evidence="8">
    <location>
        <begin position="1112"/>
        <end position="1146"/>
    </location>
</feature>
<dbReference type="Pfam" id="PF17095">
    <property type="entry name" value="CAMSAP_CC1"/>
    <property type="match status" value="1"/>
</dbReference>
<comment type="domain">
    <text evidence="6">The CKK domain binds microtubules.</text>
</comment>
<feature type="compositionally biased region" description="Low complexity" evidence="8">
    <location>
        <begin position="977"/>
        <end position="1002"/>
    </location>
</feature>
<feature type="compositionally biased region" description="Low complexity" evidence="8">
    <location>
        <begin position="1322"/>
        <end position="1334"/>
    </location>
</feature>
<feature type="domain" description="Calponin-homology (CH)" evidence="9">
    <location>
        <begin position="156"/>
        <end position="288"/>
    </location>
</feature>
<evidence type="ECO:0000256" key="3">
    <source>
        <dbReference type="ARBA" id="ARBA00022701"/>
    </source>
</evidence>
<evidence type="ECO:0000256" key="5">
    <source>
        <dbReference type="ARBA" id="ARBA00023212"/>
    </source>
</evidence>
<evidence type="ECO:0000256" key="7">
    <source>
        <dbReference type="SAM" id="Coils"/>
    </source>
</evidence>
<feature type="compositionally biased region" description="Low complexity" evidence="8">
    <location>
        <begin position="409"/>
        <end position="445"/>
    </location>
</feature>
<feature type="compositionally biased region" description="Low complexity" evidence="8">
    <location>
        <begin position="649"/>
        <end position="660"/>
    </location>
</feature>
<dbReference type="PROSITE" id="PS50021">
    <property type="entry name" value="CH"/>
    <property type="match status" value="1"/>
</dbReference>
<dbReference type="InterPro" id="IPR031372">
    <property type="entry name" value="CAMSAP_CC1"/>
</dbReference>
<feature type="coiled-coil region" evidence="7">
    <location>
        <begin position="676"/>
        <end position="710"/>
    </location>
</feature>
<feature type="region of interest" description="Disordered" evidence="8">
    <location>
        <begin position="335"/>
        <end position="378"/>
    </location>
</feature>
<dbReference type="EMBL" id="CM000158">
    <property type="protein sequence ID" value="KRK00093.1"/>
    <property type="molecule type" value="Genomic_DNA"/>
</dbReference>
<dbReference type="InterPro" id="IPR032940">
    <property type="entry name" value="CAMSAP"/>
</dbReference>
<gene>
    <name evidence="11" type="primary">Dyak\GE13989</name>
    <name evidence="11" type="synonym">dyak_GLEANR_14150</name>
    <name evidence="11" type="synonym">GE13989</name>
    <name evidence="11" type="ORF">Dyak_GE13989</name>
</gene>
<dbReference type="InterPro" id="IPR022613">
    <property type="entry name" value="CH_CAMSAP_2"/>
</dbReference>
<sequence length="1672" mass="188268">MDVETQEIRQARQRASVKWLLSKAFNNRVPDNLKEPFYRDHENQERLKPQIIVELGNATLYCQTLANLYSDPNYQSMNHWSIIQTLARKGVPVAESADMPITETVLIQTNPLRINAHMSVIESLMVLYAKEISSGDRVMAAIRRISGNNYQAPTGQSYEQALLGWISHACAALKKRIIKEVDAGLPDDNGSRLQTPDIPPVRDFQDLCDGICLALLISYYCPKVVPWTSVRINYLPAVEDSIHNILLVCNFSQKHLPYTVMHMTPEDVTYMRGSMKLNLVVLLTDLFNLFEIHPAKCVCYPGMDGQDVIARRTMGANEHGICHRRGLTVQPVTPIPDLRSDLDQPPVGSPQNRPPFQVPHSNSFGGGLNRRSTPPNEYQTVQSNNFDANHAEAFVVHKSRGITTLASMHSQQQQLHQQQHQQHQQQYQQQPLQQHPSQSQLQIQQQEPLVPARLRQAKEKTNVESKADERGDFVAAGRPSNWEQSRRPSFAGRRSRRNSSSEDSQLTIENFGGSQDQLNTLGRYERDRERKLSNTSVGSYPVEPAVAVRSSIADARGTLQLSYDTDSGSEKQDRETEKYSMRRQVSVDNVPTVSSHNLSNAGSPLPVARHKQHSSDKDYSSNSGMTPDAYNDTRSTSAYDPESTPVRKSSTSSMPASPAAWQLDVGDDDMRSLENASKLSTIRMKLEEKRRRIEQDKRKIEMALLRHQEKEDLESCPDVMKWETMSNESKRTPDMDPVDLDKYQQSIAIMNMNLQDIQQDIHRLATQQSQMQAQHLQAQQLMQAQQIANMLNQQQTYGSQQHLADHHYQQQRPMQQSFGSSPHIPQAYNAPVSAYSSRPPSRDPYQQQLHHQQQQPMPMPQPMQYVNEHGQYMSPPQPAHYMPQQTQQPQSIYSDNGAAYNHSNHSPYGGAPQYRSSVVYDDYGQPTNHFYLHESSPQPQAHPHPQRRTWAHSAAAAAYEQQQQIQPSLVDVNAWQTQQHQKQKQTWMNRPPSSAGAPSPGSFMLHQNGGGGGGGGGGGELQHLFQVQASPQHGQRQVSGSNGVQRQQSLTNLRDNRSPKAPQNMGMPMGMPMQQEDMMAPQSICFIGDEEDVDELERNIIESMQSTHITDFVHQQQQQHQQQLQQQQRLQGHSGRGSSSEDYDSGEMISNKLNITSGNLTYRIPSPSRPSIQANSFQDPRAMAAAPGAEDQPPEKGFYISFDDEQPKRPKPPLRAKRSPKKESPPGSRDSVDNQATLKRESLSHLHNNNNIGFGNDDVNSKPVTRHSIHGLNNSNSVKSPGNATYNKYTDEPPIQLRQLAVSGAMSPTSNERRHLDDVSNQSPQQTQQPMSPTRLQQSSNNAEAAKNKALVIGADSTNLDPESVDEMERRKEKIMLLSLQRRQQQEEAKARKEIEASQKREKEREKEEERSRKKEEQMARRAAILEQHRLKKAIEEAEREGKTLDRPDLHVKLQSHSSTSTTPRLRQQRTTRPRPKTIHVDDASVDISEASSISSRGKKGSSSNLTDSGLGRATPPRRAPSPGMGMGASGPKLYKQPAAKSNRGIILNAVEYCVFPGVVNREAKQKVLEKIARSEAKHFLVLFRDAGCQFRALYSYQPETDQVTKLYGTGPSQVEEVMFDKFFKYNSGGKCFSQVHTKHLTVTIDAFTIHNSLWQGKRVQLPSKKDMALVI</sequence>
<feature type="compositionally biased region" description="Basic and acidic residues" evidence="8">
    <location>
        <begin position="1439"/>
        <end position="1452"/>
    </location>
</feature>
<feature type="compositionally biased region" description="Basic and acidic residues" evidence="8">
    <location>
        <begin position="457"/>
        <end position="472"/>
    </location>
</feature>
<dbReference type="Pfam" id="PF11971">
    <property type="entry name" value="CAMSAP_CH"/>
    <property type="match status" value="1"/>
</dbReference>
<feature type="compositionally biased region" description="Polar residues" evidence="8">
    <location>
        <begin position="810"/>
        <end position="820"/>
    </location>
</feature>
<proteinExistence type="inferred from homology"/>
<dbReference type="InterPro" id="IPR058042">
    <property type="entry name" value="CAMSAP_N"/>
</dbReference>
<keyword evidence="2" id="KW-0963">Cytoplasm</keyword>
<dbReference type="GO" id="GO:0031122">
    <property type="term" value="P:cytoplasmic microtubule organization"/>
    <property type="evidence" value="ECO:0007669"/>
    <property type="project" value="TreeGrafter"/>
</dbReference>
<feature type="compositionally biased region" description="Basic residues" evidence="8">
    <location>
        <begin position="1467"/>
        <end position="1478"/>
    </location>
</feature>
<evidence type="ECO:0000256" key="4">
    <source>
        <dbReference type="ARBA" id="ARBA00023054"/>
    </source>
</evidence>
<dbReference type="InterPro" id="IPR038209">
    <property type="entry name" value="CKK_dom_sf"/>
</dbReference>
<feature type="region of interest" description="Disordered" evidence="8">
    <location>
        <begin position="1182"/>
        <end position="1290"/>
    </location>
</feature>
<dbReference type="InterPro" id="IPR014797">
    <property type="entry name" value="CKK_CAMSAP"/>
</dbReference>
<name>A0A0R1DSH7_DROYA</name>
<accession>A0A0R1DSH7</accession>
<dbReference type="Pfam" id="PF08683">
    <property type="entry name" value="CAMSAP_CKK"/>
    <property type="match status" value="1"/>
</dbReference>
<dbReference type="GO" id="GO:0030507">
    <property type="term" value="F:spectrin binding"/>
    <property type="evidence" value="ECO:0007669"/>
    <property type="project" value="InterPro"/>
</dbReference>
<feature type="compositionally biased region" description="Polar residues" evidence="8">
    <location>
        <begin position="1271"/>
        <end position="1288"/>
    </location>
</feature>
<feature type="region of interest" description="Disordered" evidence="8">
    <location>
        <begin position="880"/>
        <end position="913"/>
    </location>
</feature>
<evidence type="ECO:0000256" key="1">
    <source>
        <dbReference type="ARBA" id="ARBA00004245"/>
    </source>
</evidence>
<dbReference type="SUPFAM" id="SSF50346">
    <property type="entry name" value="PRC-barrel domain"/>
    <property type="match status" value="1"/>
</dbReference>
<feature type="region of interest" description="Disordered" evidence="8">
    <location>
        <begin position="977"/>
        <end position="1073"/>
    </location>
</feature>
<protein>
    <submittedName>
        <fullName evidence="11">Uncharacterized protein, isoform T</fullName>
    </submittedName>
</protein>
<dbReference type="GO" id="GO:0005516">
    <property type="term" value="F:calmodulin binding"/>
    <property type="evidence" value="ECO:0007669"/>
    <property type="project" value="InterPro"/>
</dbReference>
<feature type="region of interest" description="Disordered" evidence="8">
    <location>
        <begin position="407"/>
        <end position="445"/>
    </location>
</feature>
<dbReference type="GO" id="GO:0031175">
    <property type="term" value="P:neuron projection development"/>
    <property type="evidence" value="ECO:0007669"/>
    <property type="project" value="InterPro"/>
</dbReference>
<feature type="region of interest" description="Disordered" evidence="8">
    <location>
        <begin position="797"/>
        <end position="860"/>
    </location>
</feature>
<feature type="domain" description="CKK" evidence="10">
    <location>
        <begin position="1531"/>
        <end position="1665"/>
    </location>
</feature>
<dbReference type="SUPFAM" id="SSF47576">
    <property type="entry name" value="Calponin-homology domain, CH-domain"/>
    <property type="match status" value="1"/>
</dbReference>
<dbReference type="PANTHER" id="PTHR21595">
    <property type="entry name" value="PATRONIN"/>
    <property type="match status" value="1"/>
</dbReference>
<evidence type="ECO:0000313" key="11">
    <source>
        <dbReference type="EMBL" id="KRK00093.1"/>
    </source>
</evidence>